<dbReference type="RefSeq" id="WP_224421209.1">
    <property type="nucleotide sequence ID" value="NZ_JAGXFD010000001.1"/>
</dbReference>
<comment type="caution">
    <text evidence="1">The sequence shown here is derived from an EMBL/GenBank/DDBJ whole genome shotgun (WGS) entry which is preliminary data.</text>
</comment>
<sequence length="195" mass="21288">MKVVNVNDARQREACLARLCAEVYGRDAGLVPLASFAGTLGVLVRQDAARVLALTDDEGRPAALALLVSDARGESMELALLGILPDAPVENAAERLVAELATRAPLRVNAADADQEAMFRRAGIQRWLNGSEGLRIGLAPRHPDAGPDTLPVSLNFDVNAVVQSFRQDRELFDGYKTRFVRGLEQFPERLFPERL</sequence>
<keyword evidence="2" id="KW-1185">Reference proteome</keyword>
<evidence type="ECO:0000313" key="1">
    <source>
        <dbReference type="EMBL" id="MBZ9568708.1"/>
    </source>
</evidence>
<evidence type="ECO:0008006" key="3">
    <source>
        <dbReference type="Google" id="ProtNLM"/>
    </source>
</evidence>
<organism evidence="1 2">
    <name type="scientific">Modicisalibacter tunisiensis</name>
    <dbReference type="NCBI Taxonomy" id="390637"/>
    <lineage>
        <taxon>Bacteria</taxon>
        <taxon>Pseudomonadati</taxon>
        <taxon>Pseudomonadota</taxon>
        <taxon>Gammaproteobacteria</taxon>
        <taxon>Oceanospirillales</taxon>
        <taxon>Halomonadaceae</taxon>
        <taxon>Modicisalibacter</taxon>
    </lineage>
</organism>
<protein>
    <recommendedName>
        <fullName evidence="3">N-acetyltransferase domain-containing protein</fullName>
    </recommendedName>
</protein>
<proteinExistence type="predicted"/>
<evidence type="ECO:0000313" key="2">
    <source>
        <dbReference type="Proteomes" id="UP001319883"/>
    </source>
</evidence>
<gene>
    <name evidence="1" type="ORF">KGQ91_13625</name>
</gene>
<accession>A0ABS7X1E6</accession>
<dbReference type="Proteomes" id="UP001319883">
    <property type="component" value="Unassembled WGS sequence"/>
</dbReference>
<reference evidence="1 2" key="1">
    <citation type="submission" date="2021-05" db="EMBL/GenBank/DDBJ databases">
        <title>Petroleum and Energy Research Collection (APPE): ex situ preservation of microbial diversity associated with the oil industry and exploitation of its biotechnological potential.</title>
        <authorList>
            <person name="Paixao C.T.M."/>
            <person name="Gomes M.B."/>
            <person name="Oliveira V.M."/>
        </authorList>
    </citation>
    <scope>NUCLEOTIDE SEQUENCE [LARGE SCALE GENOMIC DNA]</scope>
    <source>
        <strain evidence="1 2">LIT2</strain>
    </source>
</reference>
<dbReference type="EMBL" id="JAGXFD010000001">
    <property type="protein sequence ID" value="MBZ9568708.1"/>
    <property type="molecule type" value="Genomic_DNA"/>
</dbReference>
<name>A0ABS7X1E6_9GAMM</name>